<organism evidence="3 4">
    <name type="scientific">Methylacidiphilum caldifontis</name>
    <dbReference type="NCBI Taxonomy" id="2795386"/>
    <lineage>
        <taxon>Bacteria</taxon>
        <taxon>Pseudomonadati</taxon>
        <taxon>Verrucomicrobiota</taxon>
        <taxon>Methylacidiphilae</taxon>
        <taxon>Methylacidiphilales</taxon>
        <taxon>Methylacidiphilaceae</taxon>
        <taxon>Methylacidiphilum (ex Ratnadevi et al. 2023)</taxon>
    </lineage>
</organism>
<sequence>MDNKKNSKSNPKVRLDEARARFIESVKRVSDNLSKENTLLISLIVGIAVGLLLYSLRWFLSQVTRMGFFYYILQQVWKMVWKNIQKEFTKDQSTEGKAKDSADIENPPSKK</sequence>
<protein>
    <submittedName>
        <fullName evidence="3">Uncharacterized protein</fullName>
    </submittedName>
</protein>
<gene>
    <name evidence="3" type="ORF">A7Q10_06515</name>
</gene>
<dbReference type="OrthoDB" id="9844780at2"/>
<evidence type="ECO:0000256" key="1">
    <source>
        <dbReference type="SAM" id="MobiDB-lite"/>
    </source>
</evidence>
<evidence type="ECO:0000256" key="2">
    <source>
        <dbReference type="SAM" id="Phobius"/>
    </source>
</evidence>
<dbReference type="EMBL" id="LXQC01000113">
    <property type="protein sequence ID" value="TFE70707.1"/>
    <property type="molecule type" value="Genomic_DNA"/>
</dbReference>
<feature type="compositionally biased region" description="Basic and acidic residues" evidence="1">
    <location>
        <begin position="89"/>
        <end position="102"/>
    </location>
</feature>
<accession>A0A4Y8PFS1</accession>
<name>A0A4Y8PFS1_9BACT</name>
<dbReference type="RefSeq" id="WP_134439663.1">
    <property type="nucleotide sequence ID" value="NZ_LXQC01000113.1"/>
</dbReference>
<comment type="caution">
    <text evidence="3">The sequence shown here is derived from an EMBL/GenBank/DDBJ whole genome shotgun (WGS) entry which is preliminary data.</text>
</comment>
<dbReference type="Proteomes" id="UP000297713">
    <property type="component" value="Unassembled WGS sequence"/>
</dbReference>
<keyword evidence="2" id="KW-1133">Transmembrane helix</keyword>
<feature type="transmembrane region" description="Helical" evidence="2">
    <location>
        <begin position="39"/>
        <end position="60"/>
    </location>
</feature>
<reference evidence="3 4" key="1">
    <citation type="submission" date="2016-05" db="EMBL/GenBank/DDBJ databases">
        <title>Diversity and Homogeneity among Thermoacidophilic Verrucomicrobia Methanotrophs Linked with Geographical Origin.</title>
        <authorList>
            <person name="Erikstad H.-A."/>
            <person name="Smestad N.B."/>
            <person name="Ceballos R.M."/>
            <person name="Birkeland N.-K."/>
        </authorList>
    </citation>
    <scope>NUCLEOTIDE SEQUENCE [LARGE SCALE GENOMIC DNA]</scope>
    <source>
        <strain evidence="3 4">Phi</strain>
    </source>
</reference>
<evidence type="ECO:0000313" key="3">
    <source>
        <dbReference type="EMBL" id="TFE70707.1"/>
    </source>
</evidence>
<feature type="region of interest" description="Disordered" evidence="1">
    <location>
        <begin position="89"/>
        <end position="111"/>
    </location>
</feature>
<keyword evidence="2" id="KW-0472">Membrane</keyword>
<proteinExistence type="predicted"/>
<dbReference type="AlphaFoldDB" id="A0A4Y8PFS1"/>
<evidence type="ECO:0000313" key="4">
    <source>
        <dbReference type="Proteomes" id="UP000297713"/>
    </source>
</evidence>
<keyword evidence="4" id="KW-1185">Reference proteome</keyword>
<keyword evidence="2" id="KW-0812">Transmembrane</keyword>